<dbReference type="Pfam" id="PF11573">
    <property type="entry name" value="Med23"/>
    <property type="match status" value="1"/>
</dbReference>
<evidence type="ECO:0000256" key="2">
    <source>
        <dbReference type="ARBA" id="ARBA00010222"/>
    </source>
</evidence>
<evidence type="ECO:0000256" key="5">
    <source>
        <dbReference type="ARBA" id="ARBA00023163"/>
    </source>
</evidence>
<evidence type="ECO:0000256" key="7">
    <source>
        <dbReference type="ARBA" id="ARBA00031961"/>
    </source>
</evidence>
<evidence type="ECO:0000313" key="9">
    <source>
        <dbReference type="EMBL" id="CAL8148333.1"/>
    </source>
</evidence>
<dbReference type="EMBL" id="CAXLJM020000170">
    <property type="protein sequence ID" value="CAL8148333.1"/>
    <property type="molecule type" value="Genomic_DNA"/>
</dbReference>
<gene>
    <name evidence="9" type="ORF">ODALV1_LOCUS31391</name>
</gene>
<evidence type="ECO:0000256" key="8">
    <source>
        <dbReference type="SAM" id="MobiDB-lite"/>
    </source>
</evidence>
<proteinExistence type="inferred from homology"/>
<dbReference type="Proteomes" id="UP001642540">
    <property type="component" value="Unassembled WGS sequence"/>
</dbReference>
<name>A0ABP1SA01_9HEXA</name>
<accession>A0ABP1SA01</accession>
<comment type="similarity">
    <text evidence="2">Belongs to the Mediator complex subunit 23 family.</text>
</comment>
<reference evidence="9 10" key="1">
    <citation type="submission" date="2024-08" db="EMBL/GenBank/DDBJ databases">
        <authorList>
            <person name="Cucini C."/>
            <person name="Frati F."/>
        </authorList>
    </citation>
    <scope>NUCLEOTIDE SEQUENCE [LARGE SCALE GENOMIC DNA]</scope>
</reference>
<feature type="region of interest" description="Disordered" evidence="8">
    <location>
        <begin position="1"/>
        <end position="22"/>
    </location>
</feature>
<sequence length="1405" mass="160370">MAMQNTPAIPTPTSISAPTPNPCQPDTYDEVRALMKEFTEIRGIQSAFNAFIVHDDSYAEEVFNTLQSKLAKVFSEGSSPESVERAIKHIISITGQPTNNDETVEILMKILEKLVASSNVSARMVCEALLESERLTIRNSKFWINSFVLIKKIVSGVDYKGVREIMKISLDKAALFPEKILPSQLPQLNAVVRLLQYIFDRNACLLPAYFIVNEILKNYPEKRQFPHWKLSQLLSDFVDSFQPIAQMVTVIGRSRMLPVVEHSHSGYSLLSWKLDPVTLRFVVKGNLPYDKDLLQPQDRLLRFILEQPYSRDMVCAILGLQKQLKIRCSTLEDRLVELVIVAMEKTETEMNQANDTQSGYDEISAATLWLWQHLSTQLIFFVLFQLASFPHIVLSIHNKLSEIKLFKGRDFLMWVLLQFISGSIQKNSLGDFLPVLRLYDLLYPEKDALAVPDITKPYCVSQMAATCIWIHILKKAQTENQFLCRPLPLTLKKQYDYLQSIAVQNSTQPSLNVCDFRVALLANAFSTNSELFSRPMGALVEAMHGSSSSSVASQISVAPLSVQILDSLTVHTKMSLIHNIVTHIMKISTTKSSQNLNPALVETYARLLVYLEIESLGIKGFMSQLLPNVFKSQAWGILHTLLEMFCYRLHHIQPHYRVQLLSHLNALANNAHSNSAQLHMCVETTALRLITSFNSVDVHTQFSRVGGDCKSLVSSESEELNRALVLTLARAIHVTGSDSIAGSGGSNWYRDILTAIMQNTPHSWSTHVLQAFPSVLFDFFQQNQVPKENKQQLKNMVDEEYRNWNAMISNEKELIEHFASQGTPPLFLCILWKMVLETDRVNPVAPKVIERIGPKGLSANLRKFCDYVVCEFANAGAGQYVNKLADAISDLIWKFNIIPFDRLLLCLALRSHEGNEAQVCFFIIHMLLIKPLEFKNRIQEFVRDNSPEHWKQTSWHEKHKSFNAKYPEVSYFDGQQQNPIPMYFGNVCLRFLPVFDIMIHRFLEMNNIQKSLELMLEQMSPLYKFHDRPVTYLYNTLHYYESRLRDKSSLKKKLISAILGALRDIKPPNWALSDQYQTFLQGSNEDINWAPDIDYYAGLINRFVDVIEGRRKFFAPVDWRFNEFPNPPAHVLHATCVEIMALPVSPIIAANGILEVVMCSRAEMDANEANMDVESWFNATGLILVTLPESYWLLLHDRIVSTVEKLSTWSHKYTPLQLFNFKTVKNGLLYNEYANLLAITHAVWYHLGIGHMHNIQTLITEKLSAIVQNEIQLLFIGHLVAPFLQRLNTERPNMVCRLTVAFYELLEKVDKSIPKDASLTYMDVFCDLLYHIKYMYTGDVVKTDVEPIIGRLRPSLQLRFRFITHLNIEDISVPTTAQGTVPVLGATTNTNLQNILGMQGMKYHE</sequence>
<dbReference type="PANTHER" id="PTHR12691:SF10">
    <property type="entry name" value="MEDIATOR OF RNA POLYMERASE II TRANSCRIPTION SUBUNIT 23"/>
    <property type="match status" value="1"/>
</dbReference>
<keyword evidence="4" id="KW-0805">Transcription regulation</keyword>
<keyword evidence="10" id="KW-1185">Reference proteome</keyword>
<evidence type="ECO:0000256" key="6">
    <source>
        <dbReference type="ARBA" id="ARBA00023242"/>
    </source>
</evidence>
<keyword evidence="5" id="KW-0804">Transcription</keyword>
<keyword evidence="6" id="KW-0539">Nucleus</keyword>
<organism evidence="9 10">
    <name type="scientific">Orchesella dallaii</name>
    <dbReference type="NCBI Taxonomy" id="48710"/>
    <lineage>
        <taxon>Eukaryota</taxon>
        <taxon>Metazoa</taxon>
        <taxon>Ecdysozoa</taxon>
        <taxon>Arthropoda</taxon>
        <taxon>Hexapoda</taxon>
        <taxon>Collembola</taxon>
        <taxon>Entomobryomorpha</taxon>
        <taxon>Entomobryoidea</taxon>
        <taxon>Orchesellidae</taxon>
        <taxon>Orchesellinae</taxon>
        <taxon>Orchesella</taxon>
    </lineage>
</organism>
<evidence type="ECO:0000313" key="10">
    <source>
        <dbReference type="Proteomes" id="UP001642540"/>
    </source>
</evidence>
<evidence type="ECO:0000256" key="4">
    <source>
        <dbReference type="ARBA" id="ARBA00023015"/>
    </source>
</evidence>
<protein>
    <recommendedName>
        <fullName evidence="3">Mediator of RNA polymerase II transcription subunit 23</fullName>
    </recommendedName>
    <alternativeName>
        <fullName evidence="7">Mediator complex subunit 23</fullName>
    </alternativeName>
</protein>
<evidence type="ECO:0000256" key="1">
    <source>
        <dbReference type="ARBA" id="ARBA00004123"/>
    </source>
</evidence>
<feature type="compositionally biased region" description="Low complexity" evidence="8">
    <location>
        <begin position="1"/>
        <end position="18"/>
    </location>
</feature>
<dbReference type="PANTHER" id="PTHR12691">
    <property type="entry name" value="MEDIATOR OF RNA POLYMERASE II TRANSCRIPTION SUBUNIT 23"/>
    <property type="match status" value="1"/>
</dbReference>
<evidence type="ECO:0000256" key="3">
    <source>
        <dbReference type="ARBA" id="ARBA00019696"/>
    </source>
</evidence>
<dbReference type="InterPro" id="IPR021629">
    <property type="entry name" value="Mediator_Med23"/>
</dbReference>
<comment type="subcellular location">
    <subcellularLocation>
        <location evidence="1">Nucleus</location>
    </subcellularLocation>
</comment>
<comment type="caution">
    <text evidence="9">The sequence shown here is derived from an EMBL/GenBank/DDBJ whole genome shotgun (WGS) entry which is preliminary data.</text>
</comment>